<evidence type="ECO:0008006" key="4">
    <source>
        <dbReference type="Google" id="ProtNLM"/>
    </source>
</evidence>
<name>U1H4V2_9PAST</name>
<reference evidence="2 3" key="1">
    <citation type="journal article" date="2013" name="Genome Announc.">
        <title>Draft Genome Sequence of Gallibacterium anatis bv. haemolytica 12656-12 Liver, an Isolate Obtained from the Liver of a Septicemic Chicken.</title>
        <authorList>
            <person name="Kudirkiene E."/>
            <person name="Christensen H."/>
            <person name="Bojesen A.M."/>
        </authorList>
    </citation>
    <scope>NUCLEOTIDE SEQUENCE [LARGE SCALE GENOMIC DNA]</scope>
    <source>
        <strain evidence="2">12656/12</strain>
    </source>
</reference>
<dbReference type="SUPFAM" id="SSF117074">
    <property type="entry name" value="Hypothetical protein PA1324"/>
    <property type="match status" value="1"/>
</dbReference>
<evidence type="ECO:0000313" key="2">
    <source>
        <dbReference type="EMBL" id="ERF79486.1"/>
    </source>
</evidence>
<dbReference type="Proteomes" id="UP000016529">
    <property type="component" value="Unassembled WGS sequence"/>
</dbReference>
<evidence type="ECO:0000256" key="1">
    <source>
        <dbReference type="SAM" id="SignalP"/>
    </source>
</evidence>
<protein>
    <recommendedName>
        <fullName evidence="4">Lipoprotein</fullName>
    </recommendedName>
</protein>
<gene>
    <name evidence="2" type="ORF">N561_00750</name>
</gene>
<dbReference type="RefSeq" id="WP_021460845.1">
    <property type="nucleotide sequence ID" value="NZ_AVOX01000004.1"/>
</dbReference>
<comment type="caution">
    <text evidence="2">The sequence shown here is derived from an EMBL/GenBank/DDBJ whole genome shotgun (WGS) entry which is preliminary data.</text>
</comment>
<dbReference type="PROSITE" id="PS51257">
    <property type="entry name" value="PROKAR_LIPOPROTEIN"/>
    <property type="match status" value="1"/>
</dbReference>
<evidence type="ECO:0000313" key="3">
    <source>
        <dbReference type="Proteomes" id="UP000016529"/>
    </source>
</evidence>
<organism evidence="2 3">
    <name type="scientific">Gallibacterium anatis 12656/12</name>
    <dbReference type="NCBI Taxonomy" id="1195244"/>
    <lineage>
        <taxon>Bacteria</taxon>
        <taxon>Pseudomonadati</taxon>
        <taxon>Pseudomonadota</taxon>
        <taxon>Gammaproteobacteria</taxon>
        <taxon>Pasteurellales</taxon>
        <taxon>Pasteurellaceae</taxon>
        <taxon>Gallibacterium</taxon>
    </lineage>
</organism>
<accession>U1H4V2</accession>
<feature type="signal peptide" evidence="1">
    <location>
        <begin position="1"/>
        <end position="23"/>
    </location>
</feature>
<dbReference type="EMBL" id="AVOX01000004">
    <property type="protein sequence ID" value="ERF79486.1"/>
    <property type="molecule type" value="Genomic_DNA"/>
</dbReference>
<keyword evidence="1" id="KW-0732">Signal</keyword>
<sequence>MKKLVLIGLVSAVLAGCAGTPFAPIEHTMKNKFDVKQAQAQLKEGSAKLEGSAFLRQNGGGVVTCAGQEVLLFPYTDYANEKLSLIYGGTDRGISAWYTTQYKFSNEDPNYPNYKKTSFCDAQGKFVFDKLSAGTYFAITNVSWTVGYERQGGFLMQKVTLNKGEVKTIVMSR</sequence>
<feature type="chain" id="PRO_5004610659" description="Lipoprotein" evidence="1">
    <location>
        <begin position="24"/>
        <end position="173"/>
    </location>
</feature>
<dbReference type="AlphaFoldDB" id="U1H4V2"/>
<proteinExistence type="predicted"/>